<dbReference type="InterPro" id="IPR032061">
    <property type="entry name" value="DUF4802"/>
</dbReference>
<feature type="region of interest" description="Disordered" evidence="1">
    <location>
        <begin position="239"/>
        <end position="259"/>
    </location>
</feature>
<dbReference type="OrthoDB" id="6781345at2759"/>
<evidence type="ECO:0000259" key="2">
    <source>
        <dbReference type="Pfam" id="PF16060"/>
    </source>
</evidence>
<name>A0A034W9Z1_BACDO</name>
<protein>
    <recommendedName>
        <fullName evidence="2">DUF4802 domain-containing protein</fullName>
    </recommendedName>
</protein>
<dbReference type="AlphaFoldDB" id="A0A034W9Z1"/>
<reference evidence="3" key="1">
    <citation type="journal article" date="2014" name="BMC Genomics">
        <title>Characterizing the developmental transcriptome of the oriental fruit fly, Bactrocera dorsalis (Diptera: Tephritidae) through comparative genomic analysis with Drosophila melanogaster utilizing modENCODE datasets.</title>
        <authorList>
            <person name="Geib S.M."/>
            <person name="Calla B."/>
            <person name="Hall B."/>
            <person name="Hou S."/>
            <person name="Manoukis N.C."/>
        </authorList>
    </citation>
    <scope>NUCLEOTIDE SEQUENCE</scope>
    <source>
        <strain evidence="3">Punador</strain>
    </source>
</reference>
<organism evidence="3">
    <name type="scientific">Bactrocera dorsalis</name>
    <name type="common">Oriental fruit fly</name>
    <name type="synonym">Dacus dorsalis</name>
    <dbReference type="NCBI Taxonomy" id="27457"/>
    <lineage>
        <taxon>Eukaryota</taxon>
        <taxon>Metazoa</taxon>
        <taxon>Ecdysozoa</taxon>
        <taxon>Arthropoda</taxon>
        <taxon>Hexapoda</taxon>
        <taxon>Insecta</taxon>
        <taxon>Pterygota</taxon>
        <taxon>Neoptera</taxon>
        <taxon>Endopterygota</taxon>
        <taxon>Diptera</taxon>
        <taxon>Brachycera</taxon>
        <taxon>Muscomorpha</taxon>
        <taxon>Tephritoidea</taxon>
        <taxon>Tephritidae</taxon>
        <taxon>Bactrocera</taxon>
        <taxon>Bactrocera</taxon>
    </lineage>
</organism>
<proteinExistence type="predicted"/>
<sequence>MSSLTNFADEHKRLTFSKRTEPKAINDFLGFNLYGVIMDDIIFQSSNPNSVYVLNSNYRCYENFARLNLIEPNEVISKNQSHCQHASLTSSGPRSCSVATRPTQYKLRHFGKFCNVPEAIGNPVTTAPTCLTSADVFQKFFNCSSVTNAGGCGSLHSLHTDCYCGRAAGACTDTNSMQNTCKNKSNNNNKKKNINLKPSLIAKKTKFRKFIEEEKWKTGDECILENEYQNNHNIRVEFTGSSTPTEFRTNSSVKESNTAESTTLTASMAAIATCGPLNNIVKHYWNGKMEPNATGSGRKKHQQQNQSNNWSGSGDSNNQQHQAPQQLEVLKSTHQQKNNYELYKEAADLLGLPCTLCDNCRCLECQSSYFDCDDSDSLSEVSNSDEYDEDTTNVLNNSVELVMYANCYSDNTMTGNGISTIQQRQHQKGSSCFQEQRQPNFTCPEVNCNAREFGGVDQDSYNLVARGGDEAANGIKRINVVNQNVLHSVQCNELENCSSFNGLSLRDANNEMLLDTGSESRG</sequence>
<dbReference type="Pfam" id="PF16060">
    <property type="entry name" value="DUF4802"/>
    <property type="match status" value="1"/>
</dbReference>
<evidence type="ECO:0000256" key="1">
    <source>
        <dbReference type="SAM" id="MobiDB-lite"/>
    </source>
</evidence>
<feature type="domain" description="DUF4802" evidence="2">
    <location>
        <begin position="338"/>
        <end position="380"/>
    </location>
</feature>
<dbReference type="EMBL" id="GAKP01007997">
    <property type="protein sequence ID" value="JAC50955.1"/>
    <property type="molecule type" value="Transcribed_RNA"/>
</dbReference>
<evidence type="ECO:0000313" key="3">
    <source>
        <dbReference type="EMBL" id="JAC50955.1"/>
    </source>
</evidence>
<feature type="region of interest" description="Disordered" evidence="1">
    <location>
        <begin position="288"/>
        <end position="323"/>
    </location>
</feature>
<accession>A0A034W9Z1</accession>
<feature type="compositionally biased region" description="Low complexity" evidence="1">
    <location>
        <begin position="303"/>
        <end position="320"/>
    </location>
</feature>